<evidence type="ECO:0000313" key="3">
    <source>
        <dbReference type="EMBL" id="MBE0347482.1"/>
    </source>
</evidence>
<feature type="domain" description="DUF7133" evidence="2">
    <location>
        <begin position="29"/>
        <end position="361"/>
    </location>
</feature>
<proteinExistence type="predicted"/>
<dbReference type="PANTHER" id="PTHR33546:SF1">
    <property type="entry name" value="LARGE, MULTIFUNCTIONAL SECRETED PROTEIN"/>
    <property type="match status" value="1"/>
</dbReference>
<name>A0A8I0MWY5_9GAMM</name>
<organism evidence="3 4">
    <name type="scientific">Pseudoalteromonas peptidolytica F12-50-A1</name>
    <dbReference type="NCBI Taxonomy" id="1315280"/>
    <lineage>
        <taxon>Bacteria</taxon>
        <taxon>Pseudomonadati</taxon>
        <taxon>Pseudomonadota</taxon>
        <taxon>Gammaproteobacteria</taxon>
        <taxon>Alteromonadales</taxon>
        <taxon>Pseudoalteromonadaceae</taxon>
        <taxon>Pseudoalteromonas</taxon>
    </lineage>
</organism>
<dbReference type="Proteomes" id="UP000660708">
    <property type="component" value="Unassembled WGS sequence"/>
</dbReference>
<evidence type="ECO:0000313" key="4">
    <source>
        <dbReference type="Proteomes" id="UP000660708"/>
    </source>
</evidence>
<dbReference type="RefSeq" id="WP_147388796.1">
    <property type="nucleotide sequence ID" value="NZ_AQHF01000026.1"/>
</dbReference>
<dbReference type="InterPro" id="IPR011041">
    <property type="entry name" value="Quinoprot_gluc/sorb_DH_b-prop"/>
</dbReference>
<sequence>MKKQYKLTTITSAFAAVLLSSQALASDILSRLVVPDGYKVSYFAKDVENARQMAVGKDGTVYVGSRKAGKVHALIDNNRDGIADKKILVAEGLNMPSGIALKDGDLYVAEVERIIRFKQIAKNLKAPVKDVVFDDLPDKRHHGWKYLTVSPEGELIIPVGVPCNICAEDPKFGRIFSLNLETKAFSTVAKGVRNTVGFDYHPVTGKLWFSDNGRDMMGDDIPPCEINRVDEIGQHFGFPYVHGGSVLDPEFGKGKSVTDYTMPALALQAHVAPLGIHFYRGEQFPKAMKNQLFVAEHGSWNRSKKVGYRVMLATIENDQITGYQPFLSGFMENETTYGRPAAVAELSDGSLLVSDDYANAIYRISYNNK</sequence>
<feature type="signal peptide" evidence="1">
    <location>
        <begin position="1"/>
        <end position="25"/>
    </location>
</feature>
<reference evidence="3 4" key="1">
    <citation type="submission" date="2015-06" db="EMBL/GenBank/DDBJ databases">
        <title>Genome sequence of Pseudoalteromonas peptidolytica.</title>
        <authorList>
            <person name="Xie B.-B."/>
            <person name="Rong J.-C."/>
            <person name="Qin Q.-L."/>
            <person name="Zhang Y.-Z."/>
        </authorList>
    </citation>
    <scope>NUCLEOTIDE SEQUENCE [LARGE SCALE GENOMIC DNA]</scope>
    <source>
        <strain evidence="3 4">F12-50-A1</strain>
    </source>
</reference>
<protein>
    <recommendedName>
        <fullName evidence="2">DUF7133 domain-containing protein</fullName>
    </recommendedName>
</protein>
<dbReference type="Gene3D" id="2.120.10.30">
    <property type="entry name" value="TolB, C-terminal domain"/>
    <property type="match status" value="1"/>
</dbReference>
<dbReference type="InterPro" id="IPR011042">
    <property type="entry name" value="6-blade_b-propeller_TolB-like"/>
</dbReference>
<dbReference type="SUPFAM" id="SSF50952">
    <property type="entry name" value="Soluble quinoprotein glucose dehydrogenase"/>
    <property type="match status" value="1"/>
</dbReference>
<dbReference type="PANTHER" id="PTHR33546">
    <property type="entry name" value="LARGE, MULTIFUNCTIONAL SECRETED PROTEIN-RELATED"/>
    <property type="match status" value="1"/>
</dbReference>
<evidence type="ECO:0000256" key="1">
    <source>
        <dbReference type="SAM" id="SignalP"/>
    </source>
</evidence>
<keyword evidence="4" id="KW-1185">Reference proteome</keyword>
<dbReference type="Pfam" id="PF23500">
    <property type="entry name" value="DUF7133"/>
    <property type="match status" value="1"/>
</dbReference>
<feature type="chain" id="PRO_5034866902" description="DUF7133 domain-containing protein" evidence="1">
    <location>
        <begin position="26"/>
        <end position="369"/>
    </location>
</feature>
<gene>
    <name evidence="3" type="ORF">PPEP_a1945</name>
</gene>
<accession>A0A8I0MWY5</accession>
<dbReference type="AlphaFoldDB" id="A0A8I0MWY5"/>
<dbReference type="EMBL" id="AQHF01000026">
    <property type="protein sequence ID" value="MBE0347482.1"/>
    <property type="molecule type" value="Genomic_DNA"/>
</dbReference>
<dbReference type="InterPro" id="IPR055557">
    <property type="entry name" value="DUF7133"/>
</dbReference>
<keyword evidence="1" id="KW-0732">Signal</keyword>
<evidence type="ECO:0000259" key="2">
    <source>
        <dbReference type="Pfam" id="PF23500"/>
    </source>
</evidence>
<comment type="caution">
    <text evidence="3">The sequence shown here is derived from an EMBL/GenBank/DDBJ whole genome shotgun (WGS) entry which is preliminary data.</text>
</comment>